<dbReference type="Pfam" id="PF02687">
    <property type="entry name" value="FtsX"/>
    <property type="match status" value="2"/>
</dbReference>
<keyword evidence="9" id="KW-1185">Reference proteome</keyword>
<evidence type="ECO:0000259" key="7">
    <source>
        <dbReference type="Pfam" id="PF02687"/>
    </source>
</evidence>
<evidence type="ECO:0000256" key="6">
    <source>
        <dbReference type="SAM" id="Phobius"/>
    </source>
</evidence>
<reference evidence="8 9" key="1">
    <citation type="submission" date="2023-07" db="EMBL/GenBank/DDBJ databases">
        <title>Sequencing the genomes of 1000 actinobacteria strains.</title>
        <authorList>
            <person name="Klenk H.-P."/>
        </authorList>
    </citation>
    <scope>NUCLEOTIDE SEQUENCE [LARGE SCALE GENOMIC DNA]</scope>
    <source>
        <strain evidence="8 9">DSM 46740</strain>
    </source>
</reference>
<feature type="transmembrane region" description="Helical" evidence="6">
    <location>
        <begin position="59"/>
        <end position="83"/>
    </location>
</feature>
<keyword evidence="5 6" id="KW-0472">Membrane</keyword>
<feature type="domain" description="ABC3 transporter permease C-terminal" evidence="7">
    <location>
        <begin position="325"/>
        <end position="437"/>
    </location>
</feature>
<evidence type="ECO:0000256" key="3">
    <source>
        <dbReference type="ARBA" id="ARBA00022692"/>
    </source>
</evidence>
<dbReference type="PANTHER" id="PTHR30287">
    <property type="entry name" value="MEMBRANE COMPONENT OF PREDICTED ABC SUPERFAMILY METABOLITE UPTAKE TRANSPORTER"/>
    <property type="match status" value="1"/>
</dbReference>
<feature type="transmembrane region" description="Helical" evidence="6">
    <location>
        <begin position="289"/>
        <end position="308"/>
    </location>
</feature>
<gene>
    <name evidence="8" type="ORF">J2853_006323</name>
</gene>
<dbReference type="PANTHER" id="PTHR30287:SF1">
    <property type="entry name" value="INNER MEMBRANE PROTEIN"/>
    <property type="match status" value="1"/>
</dbReference>
<feature type="transmembrane region" description="Helical" evidence="6">
    <location>
        <begin position="320"/>
        <end position="338"/>
    </location>
</feature>
<evidence type="ECO:0000256" key="1">
    <source>
        <dbReference type="ARBA" id="ARBA00004651"/>
    </source>
</evidence>
<accession>A0ABT9QK28</accession>
<proteinExistence type="predicted"/>
<dbReference type="RefSeq" id="WP_307564107.1">
    <property type="nucleotide sequence ID" value="NZ_JAUSQU010000001.1"/>
</dbReference>
<evidence type="ECO:0000256" key="5">
    <source>
        <dbReference type="ARBA" id="ARBA00023136"/>
    </source>
</evidence>
<dbReference type="InterPro" id="IPR003838">
    <property type="entry name" value="ABC3_permease_C"/>
</dbReference>
<evidence type="ECO:0000256" key="2">
    <source>
        <dbReference type="ARBA" id="ARBA00022475"/>
    </source>
</evidence>
<feature type="transmembrane region" description="Helical" evidence="6">
    <location>
        <begin position="201"/>
        <end position="218"/>
    </location>
</feature>
<dbReference type="InterPro" id="IPR038766">
    <property type="entry name" value="Membrane_comp_ABC_pdt"/>
</dbReference>
<organism evidence="8 9">
    <name type="scientific">Streptosporangium lutulentum</name>
    <dbReference type="NCBI Taxonomy" id="1461250"/>
    <lineage>
        <taxon>Bacteria</taxon>
        <taxon>Bacillati</taxon>
        <taxon>Actinomycetota</taxon>
        <taxon>Actinomycetes</taxon>
        <taxon>Streptosporangiales</taxon>
        <taxon>Streptosporangiaceae</taxon>
        <taxon>Streptosporangium</taxon>
    </lineage>
</organism>
<evidence type="ECO:0000313" key="9">
    <source>
        <dbReference type="Proteomes" id="UP001225356"/>
    </source>
</evidence>
<dbReference type="Proteomes" id="UP001225356">
    <property type="component" value="Unassembled WGS sequence"/>
</dbReference>
<sequence>MLAVLAWNNVRRQKTAFAAAFAAVSLAVALVGGSGLLLVSADTVREAGHPDMDTVVSLLALMAVLSGLVSIFVVAGTLSFHVMQQRRQWGLLRTVGMTPGQVRRVVTAEAMVVAVMATVAGSVLAVLYGQALAGALVATGLAPSGFHLRVTAGPFVWSAAVGLIVTMVAATSASRKASRVAPLEVLQEVAAQAGLLSRSRATVGVLTVAGGVVLLFLATEHGGERGMELALGGAASLCVAGSALGPVLLRAMAWVIGAPLAALDPGPGELARAAVLTQPRRATSTASPIMLTIALACTFLFAVATSDAASGIQRTGPDAWGLPVLIGSAVLYTVISVLNSSAMSMGDRADELRLLRAAGITPAQLTRAICWESAIVTCSGALLGTGIAVVSLVALSLAGTGEAGFVYSVPQYLAVLGLCAVSGLAGSLLSTRRARRGPLVAG</sequence>
<comment type="caution">
    <text evidence="8">The sequence shown here is derived from an EMBL/GenBank/DDBJ whole genome shotgun (WGS) entry which is preliminary data.</text>
</comment>
<dbReference type="EMBL" id="JAUSQU010000001">
    <property type="protein sequence ID" value="MDP9847112.1"/>
    <property type="molecule type" value="Genomic_DNA"/>
</dbReference>
<keyword evidence="2" id="KW-1003">Cell membrane</keyword>
<keyword evidence="4 6" id="KW-1133">Transmembrane helix</keyword>
<feature type="transmembrane region" description="Helical" evidence="6">
    <location>
        <begin position="16"/>
        <end position="39"/>
    </location>
</feature>
<feature type="domain" description="ABC3 transporter permease C-terminal" evidence="7">
    <location>
        <begin position="61"/>
        <end position="180"/>
    </location>
</feature>
<evidence type="ECO:0000256" key="4">
    <source>
        <dbReference type="ARBA" id="ARBA00022989"/>
    </source>
</evidence>
<feature type="transmembrane region" description="Helical" evidence="6">
    <location>
        <begin position="104"/>
        <end position="128"/>
    </location>
</feature>
<keyword evidence="3 6" id="KW-0812">Transmembrane</keyword>
<evidence type="ECO:0000313" key="8">
    <source>
        <dbReference type="EMBL" id="MDP9847112.1"/>
    </source>
</evidence>
<comment type="subcellular location">
    <subcellularLocation>
        <location evidence="1">Cell membrane</location>
        <topology evidence="1">Multi-pass membrane protein</topology>
    </subcellularLocation>
</comment>
<protein>
    <submittedName>
        <fullName evidence="8">ABC transport system permease protein</fullName>
    </submittedName>
</protein>
<feature type="transmembrane region" description="Helical" evidence="6">
    <location>
        <begin position="374"/>
        <end position="397"/>
    </location>
</feature>
<feature type="transmembrane region" description="Helical" evidence="6">
    <location>
        <begin position="148"/>
        <end position="170"/>
    </location>
</feature>
<name>A0ABT9QK28_9ACTN</name>
<feature type="transmembrane region" description="Helical" evidence="6">
    <location>
        <begin position="409"/>
        <end position="429"/>
    </location>
</feature>
<feature type="transmembrane region" description="Helical" evidence="6">
    <location>
        <begin position="230"/>
        <end position="249"/>
    </location>
</feature>